<feature type="compositionally biased region" description="Low complexity" evidence="1">
    <location>
        <begin position="47"/>
        <end position="56"/>
    </location>
</feature>
<name>A0A177WUH1_BATDL</name>
<dbReference type="EMBL" id="DS022310">
    <property type="protein sequence ID" value="OAJ43747.1"/>
    <property type="molecule type" value="Genomic_DNA"/>
</dbReference>
<dbReference type="Gene3D" id="3.90.190.10">
    <property type="entry name" value="Protein tyrosine phosphatase superfamily"/>
    <property type="match status" value="3"/>
</dbReference>
<dbReference type="SMART" id="SM01301">
    <property type="entry name" value="PTPlike_phytase"/>
    <property type="match status" value="3"/>
</dbReference>
<feature type="compositionally biased region" description="Basic and acidic residues" evidence="1">
    <location>
        <begin position="1"/>
        <end position="10"/>
    </location>
</feature>
<evidence type="ECO:0000313" key="2">
    <source>
        <dbReference type="EMBL" id="OAJ43747.1"/>
    </source>
</evidence>
<reference evidence="2 3" key="1">
    <citation type="submission" date="2006-10" db="EMBL/GenBank/DDBJ databases">
        <title>The Genome Sequence of Batrachochytrium dendrobatidis JEL423.</title>
        <authorList>
            <consortium name="The Broad Institute Genome Sequencing Platform"/>
            <person name="Birren B."/>
            <person name="Lander E."/>
            <person name="Galagan J."/>
            <person name="Cuomo C."/>
            <person name="Devon K."/>
            <person name="Jaffe D."/>
            <person name="Butler J."/>
            <person name="Alvarez P."/>
            <person name="Gnerre S."/>
            <person name="Grabherr M."/>
            <person name="Kleber M."/>
            <person name="Mauceli E."/>
            <person name="Brockman W."/>
            <person name="Young S."/>
            <person name="LaButti K."/>
            <person name="Sykes S."/>
            <person name="DeCaprio D."/>
            <person name="Crawford M."/>
            <person name="Koehrsen M."/>
            <person name="Engels R."/>
            <person name="Montgomery P."/>
            <person name="Pearson M."/>
            <person name="Howarth C."/>
            <person name="Larson L."/>
            <person name="White J."/>
            <person name="O'Leary S."/>
            <person name="Kodira C."/>
            <person name="Zeng Q."/>
            <person name="Yandava C."/>
            <person name="Alvarado L."/>
            <person name="Longcore J."/>
            <person name="James T."/>
        </authorList>
    </citation>
    <scope>NUCLEOTIDE SEQUENCE [LARGE SCALE GENOMIC DNA]</scope>
    <source>
        <strain evidence="2 3">JEL423</strain>
    </source>
</reference>
<dbReference type="Pfam" id="PF14566">
    <property type="entry name" value="PTPlike_phytase"/>
    <property type="match status" value="4"/>
</dbReference>
<dbReference type="Proteomes" id="UP000077115">
    <property type="component" value="Unassembled WGS sequence"/>
</dbReference>
<proteinExistence type="predicted"/>
<dbReference type="eggNOG" id="ENOG502QQ90">
    <property type="taxonomic scope" value="Eukaryota"/>
</dbReference>
<dbReference type="InterPro" id="IPR050561">
    <property type="entry name" value="PTP"/>
</dbReference>
<feature type="region of interest" description="Disordered" evidence="1">
    <location>
        <begin position="1"/>
        <end position="61"/>
    </location>
</feature>
<dbReference type="FunFam" id="3.90.190.10:FF:000117">
    <property type="entry name" value="Unplaced genomic scaffold supercont1.162, whole genome shotgun sequence"/>
    <property type="match status" value="1"/>
</dbReference>
<evidence type="ECO:0000313" key="3">
    <source>
        <dbReference type="Proteomes" id="UP000077115"/>
    </source>
</evidence>
<reference evidence="2 3" key="2">
    <citation type="submission" date="2016-05" db="EMBL/GenBank/DDBJ databases">
        <title>Lineage-specific infection strategies underlie the spectrum of fungal disease in amphibians.</title>
        <authorList>
            <person name="Cuomo C.A."/>
            <person name="Farrer R.A."/>
            <person name="James T."/>
            <person name="Longcore J."/>
            <person name="Birren B."/>
        </authorList>
    </citation>
    <scope>NUCLEOTIDE SEQUENCE [LARGE SCALE GENOMIC DNA]</scope>
    <source>
        <strain evidence="2 3">JEL423</strain>
    </source>
</reference>
<protein>
    <recommendedName>
        <fullName evidence="4">Tyrosine specific protein phosphatases domain-containing protein</fullName>
    </recommendedName>
</protein>
<dbReference type="SUPFAM" id="SSF52799">
    <property type="entry name" value="(Phosphotyrosine protein) phosphatases II"/>
    <property type="match status" value="3"/>
</dbReference>
<dbReference type="VEuPathDB" id="FungiDB:BDEG_27075"/>
<feature type="region of interest" description="Disordered" evidence="1">
    <location>
        <begin position="84"/>
        <end position="103"/>
    </location>
</feature>
<evidence type="ECO:0000256" key="1">
    <source>
        <dbReference type="SAM" id="MobiDB-lite"/>
    </source>
</evidence>
<feature type="compositionally biased region" description="Polar residues" evidence="1">
    <location>
        <begin position="85"/>
        <end position="103"/>
    </location>
</feature>
<evidence type="ECO:0008006" key="4">
    <source>
        <dbReference type="Google" id="ProtNLM"/>
    </source>
</evidence>
<accession>A0A177WUH1</accession>
<gene>
    <name evidence="2" type="ORF">BDEG_27075</name>
</gene>
<dbReference type="PANTHER" id="PTHR23339">
    <property type="entry name" value="TYROSINE SPECIFIC PROTEIN PHOSPHATASE AND DUAL SPECIFICITY PROTEIN PHOSPHATASE"/>
    <property type="match status" value="1"/>
</dbReference>
<dbReference type="OrthoDB" id="66369at2759"/>
<organism evidence="2 3">
    <name type="scientific">Batrachochytrium dendrobatidis (strain JEL423)</name>
    <dbReference type="NCBI Taxonomy" id="403673"/>
    <lineage>
        <taxon>Eukaryota</taxon>
        <taxon>Fungi</taxon>
        <taxon>Fungi incertae sedis</taxon>
        <taxon>Chytridiomycota</taxon>
        <taxon>Chytridiomycota incertae sedis</taxon>
        <taxon>Chytridiomycetes</taxon>
        <taxon>Rhizophydiales</taxon>
        <taxon>Rhizophydiales incertae sedis</taxon>
        <taxon>Batrachochytrium</taxon>
    </lineage>
</organism>
<sequence>MSEEKKRFNLLDRGSGHGLKPKTSAQSSHDSLMQAALFRRSQKHSTSKSTSIDSGSAESSIDAGSINLCSSTVKPLTGMMEERFSSTSAGFSPQASSSASLDVPFSSKTNNDCDSSLASSCEQGCDTFDKRASTSSGLVYEHGLDTATGLFSNHGSISGTPDLGIHGSLLSAHGSAYICNPSLHSGRRRIMGGKPSQFKSPKELLMSVQNVVKTRSGSVLGRQIILKSDHFETGLHSHLDFHLQGAPNFRMADMNVFGVAQPTVPGITTVLTLLGCHPVGSTSQFTTWISTREEPLIYLNRKPFVIRDAGKPTQNIKTYHGINSSRLEQVEARLKEDILREELRWHGLVLVHEESSGGQVFPSWMAVESLQTPREVFEDLVKDDYRVSYIRIPVSPEQAPDDRYIDEYVRVIRNTHINENLVFNCGMGVGRTTFAMVLAMLLRRGQAITETSVDPFVENTDIEIETSRSYSEIQLARKMEIHNRAILRLVYIVDQTLAFQKISNKSTIEWAVSKGALIDDLKEAILGNFHCIQQLIAVLADGNSAKKALDQAINRCDVLTNLREDILTNRLLYSTTMDTNYLQKAFRCLEQYFLLLAFCSYVNKLYAKGFKRSFNEWLKSRPEIWNIIENLRRDSTSLSLFRPIEDLSVFSEDMSNTSSLVGWGPNQKPATRELDKHVIKSRKGIVLGPQTILKEDFWSKEKEGLSTIEGAANFRKISGFRIYAVAQPTIQGMRNVILSLGQSCNRIVWINLREEPLVYINGNPYVLRDQYLTLRNIKSYSGITGSRLEIIEEKLSEDVREEIIRYNGRVLLHTETHGTINPIWQDCKHASVMTPHELVKTLREKELNEPFCTSNLQSQSFGHSSDSMEANTSSFQLFSVSSIDTAVSPEILYFRVPVTSESPPDPSDFDHIVHLLCRYSGSSSCIIVNCQVGLGRSTTGTVIASLVFHWLKHSIDTSQDVSQAWMPTSKPLLNYRPIHSLLRVIRNGVECKRIVDDTIDNCAQYVNLREIIEISRQAVESETDQVEKAVVLTRAILHLKRYFMLILFQSYLQNNEPGVESMLVTFQEWLQKHPEFATICEELESGGLDALTPVEELAPGDGIALTSEVVDVVNRRDGGVLAQGTIIKYDMFPGAQKLSLNDRIEGAHNFRGISFSSVRAAVESEPFEQTMSALSLCSDVNLPSVSASVYGVGMPTKEGIRRTLRFTHADSTGDRTLYWTSLREEPVIYINGKPYVLRLFQNPLKNLEATGISRERVELMEAQMKEEILRDMHRYNGRLLLHEERVEPNAQFSIVPVWESVTKEDIETPLDVYARIKAEGYRIDYMRIPITDEQAPIPDVFDQLMERLLTIGVNGDAIFNCQMGRGRTTTGIVTACLMQMTVGNACLIENSGRLLHKVDTEDEVMDGDRRILTRMHDSEIDLHERFKSGEYQIVMQLIAVLQYGKLAKFLTDKAIDMSEHMQNLRLAIFDYRLRLLAAEPDSRKFHTLLEVGWNYLIRYFYLIVFADYLIEIWSLWVPDTLLSESEMQSLSDMQNTSITQHDEPSLPASRPITFSAWLSDRKEILNIIRKNNQMIE</sequence>
<dbReference type="InterPro" id="IPR029021">
    <property type="entry name" value="Prot-tyrosine_phosphatase-like"/>
</dbReference>